<dbReference type="OrthoDB" id="885042at2"/>
<keyword evidence="2" id="KW-1185">Reference proteome</keyword>
<evidence type="ECO:0000313" key="1">
    <source>
        <dbReference type="EMBL" id="MVO08637.1"/>
    </source>
</evidence>
<evidence type="ECO:0000313" key="2">
    <source>
        <dbReference type="Proteomes" id="UP000431264"/>
    </source>
</evidence>
<sequence length="70" mass="7849">MKFLIVLFGALLITSFPNTEKEVYLCGPRGAKKYHFSKTCRGLSNCKHEITPKKQSEAEALGLTLCGWED</sequence>
<dbReference type="Proteomes" id="UP000431264">
    <property type="component" value="Unassembled WGS sequence"/>
</dbReference>
<dbReference type="AlphaFoldDB" id="A0A6I4IS94"/>
<comment type="caution">
    <text evidence="1">The sequence shown here is derived from an EMBL/GenBank/DDBJ whole genome shotgun (WGS) entry which is preliminary data.</text>
</comment>
<reference evidence="2" key="1">
    <citation type="submission" date="2019-05" db="EMBL/GenBank/DDBJ databases">
        <title>Flavobacterium profundi sp. nov., isolated from a deep-sea seamount.</title>
        <authorList>
            <person name="Zhang D.-C."/>
        </authorList>
    </citation>
    <scope>NUCLEOTIDE SEQUENCE [LARGE SCALE GENOMIC DNA]</scope>
    <source>
        <strain evidence="2">TP390</strain>
    </source>
</reference>
<accession>A0A6I4IS94</accession>
<dbReference type="RefSeq" id="WP_140997033.1">
    <property type="nucleotide sequence ID" value="NZ_VDCZ01000003.1"/>
</dbReference>
<name>A0A6I4IS94_9FLAO</name>
<proteinExistence type="predicted"/>
<dbReference type="EMBL" id="WQLW01000003">
    <property type="protein sequence ID" value="MVO08637.1"/>
    <property type="molecule type" value="Genomic_DNA"/>
</dbReference>
<gene>
    <name evidence="1" type="ORF">GOQ30_05600</name>
</gene>
<organism evidence="1 2">
    <name type="scientific">Flavobacterium profundi</name>
    <dbReference type="NCBI Taxonomy" id="1774945"/>
    <lineage>
        <taxon>Bacteria</taxon>
        <taxon>Pseudomonadati</taxon>
        <taxon>Bacteroidota</taxon>
        <taxon>Flavobacteriia</taxon>
        <taxon>Flavobacteriales</taxon>
        <taxon>Flavobacteriaceae</taxon>
        <taxon>Flavobacterium</taxon>
    </lineage>
</organism>
<protein>
    <submittedName>
        <fullName evidence="1">Uncharacterized protein</fullName>
    </submittedName>
</protein>